<protein>
    <submittedName>
        <fullName evidence="2">Uncharacterized protein</fullName>
    </submittedName>
</protein>
<dbReference type="EMBL" id="KZ107867">
    <property type="protein sequence ID" value="OSS43393.1"/>
    <property type="molecule type" value="Genomic_DNA"/>
</dbReference>
<dbReference type="OMA" id="NEWFASP"/>
<name>A0A1Y2LH97_EPING</name>
<feature type="region of interest" description="Disordered" evidence="1">
    <location>
        <begin position="1"/>
        <end position="21"/>
    </location>
</feature>
<dbReference type="InParanoid" id="A0A1Y2LH97"/>
<evidence type="ECO:0000313" key="3">
    <source>
        <dbReference type="Proteomes" id="UP000193240"/>
    </source>
</evidence>
<sequence length="252" mass="27447">MQPSSAKISAERRQKHADRSHKTLLQASARSLLLKSAASGSYIHSLPLPQNLPQSSLFISINRPFKMFFPRFAVLCTLPLLALGMEKRAESSNFTLYGYAPGGMGGFPLYYADGYAYVGNASQSNSSNAAPVTFSRETNNIWIGNPNTTHVSDPTAADWSNTTFYVPDNTASDKRVGFLAGNASTDGAITTGFFLYGSTVVLIGESGTLESNFYALRIDDNTFRLYWNDTSLGQFPVMLRSVGPSNPPDRKV</sequence>
<proteinExistence type="predicted"/>
<dbReference type="AlphaFoldDB" id="A0A1Y2LH97"/>
<organism evidence="2 3">
    <name type="scientific">Epicoccum nigrum</name>
    <name type="common">Soil fungus</name>
    <name type="synonym">Epicoccum purpurascens</name>
    <dbReference type="NCBI Taxonomy" id="105696"/>
    <lineage>
        <taxon>Eukaryota</taxon>
        <taxon>Fungi</taxon>
        <taxon>Dikarya</taxon>
        <taxon>Ascomycota</taxon>
        <taxon>Pezizomycotina</taxon>
        <taxon>Dothideomycetes</taxon>
        <taxon>Pleosporomycetidae</taxon>
        <taxon>Pleosporales</taxon>
        <taxon>Pleosporineae</taxon>
        <taxon>Didymellaceae</taxon>
        <taxon>Epicoccum</taxon>
    </lineage>
</organism>
<evidence type="ECO:0000313" key="2">
    <source>
        <dbReference type="EMBL" id="OSS43393.1"/>
    </source>
</evidence>
<gene>
    <name evidence="2" type="ORF">B5807_11990</name>
</gene>
<dbReference type="Proteomes" id="UP000193240">
    <property type="component" value="Unassembled WGS sequence"/>
</dbReference>
<accession>A0A1Y2LH97</accession>
<evidence type="ECO:0000256" key="1">
    <source>
        <dbReference type="SAM" id="MobiDB-lite"/>
    </source>
</evidence>
<keyword evidence="3" id="KW-1185">Reference proteome</keyword>
<reference evidence="2 3" key="1">
    <citation type="journal article" date="2017" name="Genome Announc.">
        <title>Genome sequence of the saprophytic ascomycete Epicoccum nigrum ICMP 19927 strain isolated from New Zealand.</title>
        <authorList>
            <person name="Fokin M."/>
            <person name="Fleetwood D."/>
            <person name="Weir B.S."/>
            <person name="Villas-Boas S.G."/>
        </authorList>
    </citation>
    <scope>NUCLEOTIDE SEQUENCE [LARGE SCALE GENOMIC DNA]</scope>
    <source>
        <strain evidence="2 3">ICMP 19927</strain>
    </source>
</reference>